<evidence type="ECO:0000313" key="4">
    <source>
        <dbReference type="EMBL" id="EAN93747.1"/>
    </source>
</evidence>
<keyword evidence="2" id="KW-0732">Signal</keyword>
<dbReference type="InterPro" id="IPR011333">
    <property type="entry name" value="SKP1/BTB/POZ_sf"/>
</dbReference>
<dbReference type="PANTHER" id="PTHR14499:SF136">
    <property type="entry name" value="GH08630P"/>
    <property type="match status" value="1"/>
</dbReference>
<gene>
    <name evidence="4" type="ORF">Tc00.1047053508815.100</name>
</gene>
<dbReference type="PaxDb" id="353153-Q4DMJ4"/>
<dbReference type="InterPro" id="IPR003131">
    <property type="entry name" value="T1-type_BTB"/>
</dbReference>
<feature type="region of interest" description="Disordered" evidence="1">
    <location>
        <begin position="38"/>
        <end position="73"/>
    </location>
</feature>
<dbReference type="KEGG" id="tcr:508815.100"/>
<dbReference type="EMBL" id="AAHK01000328">
    <property type="protein sequence ID" value="EAN93747.1"/>
    <property type="molecule type" value="Genomic_DNA"/>
</dbReference>
<dbReference type="InParanoid" id="Q4DMJ4"/>
<dbReference type="RefSeq" id="XP_815598.1">
    <property type="nucleotide sequence ID" value="XM_810505.1"/>
</dbReference>
<dbReference type="GeneID" id="3547355"/>
<organism evidence="4 5">
    <name type="scientific">Trypanosoma cruzi (strain CL Brener)</name>
    <dbReference type="NCBI Taxonomy" id="353153"/>
    <lineage>
        <taxon>Eukaryota</taxon>
        <taxon>Discoba</taxon>
        <taxon>Euglenozoa</taxon>
        <taxon>Kinetoplastea</taxon>
        <taxon>Metakinetoplastina</taxon>
        <taxon>Trypanosomatida</taxon>
        <taxon>Trypanosomatidae</taxon>
        <taxon>Trypanosoma</taxon>
        <taxon>Schizotrypanum</taxon>
    </lineage>
</organism>
<feature type="compositionally biased region" description="Basic and acidic residues" evidence="1">
    <location>
        <begin position="38"/>
        <end position="55"/>
    </location>
</feature>
<proteinExistence type="predicted"/>
<dbReference type="OMA" id="WRFVSGP"/>
<dbReference type="PANTHER" id="PTHR14499">
    <property type="entry name" value="POTASSIUM CHANNEL TETRAMERIZATION DOMAIN-CONTAINING"/>
    <property type="match status" value="1"/>
</dbReference>
<dbReference type="CDD" id="cd18316">
    <property type="entry name" value="BTB_POZ_KCTD-like"/>
    <property type="match status" value="1"/>
</dbReference>
<feature type="compositionally biased region" description="Low complexity" evidence="1">
    <location>
        <begin position="63"/>
        <end position="73"/>
    </location>
</feature>
<dbReference type="Proteomes" id="UP000002296">
    <property type="component" value="Unassembled WGS sequence"/>
</dbReference>
<dbReference type="SUPFAM" id="SSF54695">
    <property type="entry name" value="POZ domain"/>
    <property type="match status" value="1"/>
</dbReference>
<sequence length="346" mass="37960">MRTGIPHILFFYLCLISCFFAARKEKVRHMEGEAPLKRLRKGRDDGRLAREREPGGTHGAGSGEQSSSAPSSRGDMRVCINVGGSCITTLASTLCSEPSLLSEWVSNDFAGLPRDANGNPFVDRDPENFRHIVNYLRGYELPLATEKIVFLAEDAEFYRIEKLRALIDPPARWRFVSGPGVSKDSTLFSTENILGICGNEPLPTRGKSILVLRVDKCELVSIGLIGTEKPFENEPLQGQPHSVAYCNTGELVQCFETEKTYVSGTGFKSHDIITVHVSFSPGLTAKITFLCGTVKTYETEWPAPTPPLRFAVSLHGTSAVTLERCVTGDMSDEEGREEIGGVSEIV</sequence>
<dbReference type="eggNOG" id="ENOG502RZY2">
    <property type="taxonomic scope" value="Eukaryota"/>
</dbReference>
<dbReference type="STRING" id="353153.Q4DMJ4"/>
<dbReference type="GO" id="GO:0051260">
    <property type="term" value="P:protein homooligomerization"/>
    <property type="evidence" value="ECO:0007669"/>
    <property type="project" value="InterPro"/>
</dbReference>
<accession>Q4DMJ4</accession>
<keyword evidence="5" id="KW-1185">Reference proteome</keyword>
<name>Q4DMJ4_TRYCC</name>
<feature type="domain" description="Potassium channel tetramerisation-type BTB" evidence="3">
    <location>
        <begin position="78"/>
        <end position="163"/>
    </location>
</feature>
<evidence type="ECO:0000313" key="5">
    <source>
        <dbReference type="Proteomes" id="UP000002296"/>
    </source>
</evidence>
<comment type="caution">
    <text evidence="4">The sequence shown here is derived from an EMBL/GenBank/DDBJ whole genome shotgun (WGS) entry which is preliminary data.</text>
</comment>
<feature type="chain" id="PRO_5004237183" description="Potassium channel tetramerisation-type BTB domain-containing protein" evidence="2">
    <location>
        <begin position="22"/>
        <end position="346"/>
    </location>
</feature>
<dbReference type="Gene3D" id="3.30.710.10">
    <property type="entry name" value="Potassium Channel Kv1.1, Chain A"/>
    <property type="match status" value="1"/>
</dbReference>
<reference evidence="4 5" key="1">
    <citation type="journal article" date="2005" name="Science">
        <title>The genome sequence of Trypanosoma cruzi, etiologic agent of Chagas disease.</title>
        <authorList>
            <person name="El-Sayed N.M."/>
            <person name="Myler P.J."/>
            <person name="Bartholomeu D.C."/>
            <person name="Nilsson D."/>
            <person name="Aggarwal G."/>
            <person name="Tran A.N."/>
            <person name="Ghedin E."/>
            <person name="Worthey E.A."/>
            <person name="Delcher A.L."/>
            <person name="Blandin G."/>
            <person name="Westenberger S.J."/>
            <person name="Caler E."/>
            <person name="Cerqueira G.C."/>
            <person name="Branche C."/>
            <person name="Haas B."/>
            <person name="Anupama A."/>
            <person name="Arner E."/>
            <person name="Aslund L."/>
            <person name="Attipoe P."/>
            <person name="Bontempi E."/>
            <person name="Bringaud F."/>
            <person name="Burton P."/>
            <person name="Cadag E."/>
            <person name="Campbell D.A."/>
            <person name="Carrington M."/>
            <person name="Crabtree J."/>
            <person name="Darban H."/>
            <person name="da Silveira J.F."/>
            <person name="de Jong P."/>
            <person name="Edwards K."/>
            <person name="Englund P.T."/>
            <person name="Fazelina G."/>
            <person name="Feldblyum T."/>
            <person name="Ferella M."/>
            <person name="Frasch A.C."/>
            <person name="Gull K."/>
            <person name="Horn D."/>
            <person name="Hou L."/>
            <person name="Huang Y."/>
            <person name="Kindlund E."/>
            <person name="Klingbeil M."/>
            <person name="Kluge S."/>
            <person name="Koo H."/>
            <person name="Lacerda D."/>
            <person name="Levin M.J."/>
            <person name="Lorenzi H."/>
            <person name="Louie T."/>
            <person name="Machado C.R."/>
            <person name="McCulloch R."/>
            <person name="McKenna A."/>
            <person name="Mizuno Y."/>
            <person name="Mottram J.C."/>
            <person name="Nelson S."/>
            <person name="Ochaya S."/>
            <person name="Osoegawa K."/>
            <person name="Pai G."/>
            <person name="Parsons M."/>
            <person name="Pentony M."/>
            <person name="Pettersson U."/>
            <person name="Pop M."/>
            <person name="Ramirez J.L."/>
            <person name="Rinta J."/>
            <person name="Robertson L."/>
            <person name="Salzberg S.L."/>
            <person name="Sanchez D.O."/>
            <person name="Seyler A."/>
            <person name="Sharma R."/>
            <person name="Shetty J."/>
            <person name="Simpson A.J."/>
            <person name="Sisk E."/>
            <person name="Tammi M.T."/>
            <person name="Tarleton R."/>
            <person name="Teixeira S."/>
            <person name="Van Aken S."/>
            <person name="Vogt C."/>
            <person name="Ward P.N."/>
            <person name="Wickstead B."/>
            <person name="Wortman J."/>
            <person name="White O."/>
            <person name="Fraser C.M."/>
            <person name="Stuart K.D."/>
            <person name="Andersson B."/>
        </authorList>
    </citation>
    <scope>NUCLEOTIDE SEQUENCE [LARGE SCALE GENOMIC DNA]</scope>
    <source>
        <strain evidence="4 5">CL Brener</strain>
    </source>
</reference>
<dbReference type="AlphaFoldDB" id="Q4DMJ4"/>
<evidence type="ECO:0000256" key="1">
    <source>
        <dbReference type="SAM" id="MobiDB-lite"/>
    </source>
</evidence>
<evidence type="ECO:0000256" key="2">
    <source>
        <dbReference type="SAM" id="SignalP"/>
    </source>
</evidence>
<evidence type="ECO:0000259" key="3">
    <source>
        <dbReference type="Pfam" id="PF02214"/>
    </source>
</evidence>
<protein>
    <recommendedName>
        <fullName evidence="3">Potassium channel tetramerisation-type BTB domain-containing protein</fullName>
    </recommendedName>
</protein>
<feature type="signal peptide" evidence="2">
    <location>
        <begin position="1"/>
        <end position="21"/>
    </location>
</feature>
<dbReference type="Pfam" id="PF02214">
    <property type="entry name" value="BTB_2"/>
    <property type="match status" value="1"/>
</dbReference>